<comment type="caution">
    <text evidence="8">The sequence shown here is derived from an EMBL/GenBank/DDBJ whole genome shotgun (WGS) entry which is preliminary data.</text>
</comment>
<reference evidence="8 9" key="1">
    <citation type="journal article" date="2024" name="Commun. Biol.">
        <title>Comparative genomic analysis of thermophilic fungi reveals convergent evolutionary adaptations and gene losses.</title>
        <authorList>
            <person name="Steindorff A.S."/>
            <person name="Aguilar-Pontes M.V."/>
            <person name="Robinson A.J."/>
            <person name="Andreopoulos B."/>
            <person name="LaButti K."/>
            <person name="Kuo A."/>
            <person name="Mondo S."/>
            <person name="Riley R."/>
            <person name="Otillar R."/>
            <person name="Haridas S."/>
            <person name="Lipzen A."/>
            <person name="Grimwood J."/>
            <person name="Schmutz J."/>
            <person name="Clum A."/>
            <person name="Reid I.D."/>
            <person name="Moisan M.C."/>
            <person name="Butler G."/>
            <person name="Nguyen T.T.M."/>
            <person name="Dewar K."/>
            <person name="Conant G."/>
            <person name="Drula E."/>
            <person name="Henrissat B."/>
            <person name="Hansel C."/>
            <person name="Singer S."/>
            <person name="Hutchinson M.I."/>
            <person name="de Vries R.P."/>
            <person name="Natvig D.O."/>
            <person name="Powell A.J."/>
            <person name="Tsang A."/>
            <person name="Grigoriev I.V."/>
        </authorList>
    </citation>
    <scope>NUCLEOTIDE SEQUENCE [LARGE SCALE GENOMIC DNA]</scope>
    <source>
        <strain evidence="8 9">ATCC 24622</strain>
    </source>
</reference>
<dbReference type="InterPro" id="IPR047313">
    <property type="entry name" value="SMN_C"/>
</dbReference>
<evidence type="ECO:0000313" key="9">
    <source>
        <dbReference type="Proteomes" id="UP001586593"/>
    </source>
</evidence>
<dbReference type="Pfam" id="PF20635">
    <property type="entry name" value="SMN_YG-box"/>
    <property type="match status" value="1"/>
</dbReference>
<dbReference type="InterPro" id="IPR049481">
    <property type="entry name" value="SMN_G2-BD"/>
</dbReference>
<dbReference type="Pfam" id="PF20636">
    <property type="entry name" value="SMN_G2-BD"/>
    <property type="match status" value="1"/>
</dbReference>
<dbReference type="PANTHER" id="PTHR39267">
    <property type="entry name" value="SURVIVAL MOTOR NEURON-LIKE PROTEIN 1"/>
    <property type="match status" value="1"/>
</dbReference>
<sequence length="148" mass="16420">MENDEDVWDDSALVESWNQALEEYKKYHSVHAKGGTLDDIPSVVTGSSSKPKPNAKLETKDSTQPSQAKGPVGIDTEEHADADAQQDRASMPVQGRQGSTPSLDHETLLGSVQDENLKRLLMSWYYAGYYTGLYEGQQQQKSRVSTEK</sequence>
<dbReference type="PANTHER" id="PTHR39267:SF1">
    <property type="entry name" value="SURVIVAL MOTOR NEURON PROTEIN"/>
    <property type="match status" value="1"/>
</dbReference>
<gene>
    <name evidence="8" type="ORF">VTK73DRAFT_7019</name>
</gene>
<keyword evidence="5" id="KW-0539">Nucleus</keyword>
<evidence type="ECO:0000256" key="1">
    <source>
        <dbReference type="ARBA" id="ARBA00004123"/>
    </source>
</evidence>
<comment type="subcellular location">
    <subcellularLocation>
        <location evidence="1">Nucleus</location>
    </subcellularLocation>
</comment>
<evidence type="ECO:0000256" key="3">
    <source>
        <dbReference type="ARBA" id="ARBA00022664"/>
    </source>
</evidence>
<keyword evidence="3" id="KW-0507">mRNA processing</keyword>
<feature type="domain" description="Survival Motor Neuron Gemin2-binding" evidence="7">
    <location>
        <begin position="1"/>
        <end position="28"/>
    </location>
</feature>
<dbReference type="EMBL" id="JAZHXJ010000042">
    <property type="protein sequence ID" value="KAL1879382.1"/>
    <property type="molecule type" value="Genomic_DNA"/>
</dbReference>
<keyword evidence="4" id="KW-0508">mRNA splicing</keyword>
<evidence type="ECO:0000256" key="4">
    <source>
        <dbReference type="ARBA" id="ARBA00023187"/>
    </source>
</evidence>
<evidence type="ECO:0000259" key="7">
    <source>
        <dbReference type="Pfam" id="PF20636"/>
    </source>
</evidence>
<comment type="similarity">
    <text evidence="2">Belongs to the SMN family.</text>
</comment>
<keyword evidence="9" id="KW-1185">Reference proteome</keyword>
<accession>A0ABR3XUV3</accession>
<proteinExistence type="inferred from homology"/>
<evidence type="ECO:0000256" key="6">
    <source>
        <dbReference type="SAM" id="MobiDB-lite"/>
    </source>
</evidence>
<protein>
    <recommendedName>
        <fullName evidence="7">Survival Motor Neuron Gemin2-binding domain-containing protein</fullName>
    </recommendedName>
</protein>
<dbReference type="Proteomes" id="UP001586593">
    <property type="component" value="Unassembled WGS sequence"/>
</dbReference>
<dbReference type="CDD" id="cd22851">
    <property type="entry name" value="SMN_N"/>
    <property type="match status" value="1"/>
</dbReference>
<evidence type="ECO:0000256" key="5">
    <source>
        <dbReference type="ARBA" id="ARBA00023242"/>
    </source>
</evidence>
<organism evidence="8 9">
    <name type="scientific">Phialemonium thermophilum</name>
    <dbReference type="NCBI Taxonomy" id="223376"/>
    <lineage>
        <taxon>Eukaryota</taxon>
        <taxon>Fungi</taxon>
        <taxon>Dikarya</taxon>
        <taxon>Ascomycota</taxon>
        <taxon>Pezizomycotina</taxon>
        <taxon>Sordariomycetes</taxon>
        <taxon>Sordariomycetidae</taxon>
        <taxon>Cephalothecales</taxon>
        <taxon>Cephalothecaceae</taxon>
        <taxon>Phialemonium</taxon>
    </lineage>
</organism>
<feature type="compositionally biased region" description="Basic and acidic residues" evidence="6">
    <location>
        <begin position="76"/>
        <end position="86"/>
    </location>
</feature>
<dbReference type="InterPro" id="IPR040424">
    <property type="entry name" value="Smn1"/>
</dbReference>
<feature type="region of interest" description="Disordered" evidence="6">
    <location>
        <begin position="31"/>
        <end position="108"/>
    </location>
</feature>
<evidence type="ECO:0000313" key="8">
    <source>
        <dbReference type="EMBL" id="KAL1879382.1"/>
    </source>
</evidence>
<name>A0ABR3XUV3_9PEZI</name>
<dbReference type="CDD" id="cd22852">
    <property type="entry name" value="SMN_C"/>
    <property type="match status" value="1"/>
</dbReference>
<evidence type="ECO:0000256" key="2">
    <source>
        <dbReference type="ARBA" id="ARBA00005371"/>
    </source>
</evidence>